<protein>
    <submittedName>
        <fullName evidence="3">Membrane protein</fullName>
    </submittedName>
</protein>
<dbReference type="STRING" id="388413.ALPR1_08763"/>
<evidence type="ECO:0000256" key="1">
    <source>
        <dbReference type="SAM" id="Phobius"/>
    </source>
</evidence>
<gene>
    <name evidence="3" type="ORF">ALPR1_08763</name>
</gene>
<evidence type="ECO:0000259" key="2">
    <source>
        <dbReference type="Pfam" id="PF07584"/>
    </source>
</evidence>
<feature type="transmembrane region" description="Helical" evidence="1">
    <location>
        <begin position="365"/>
        <end position="383"/>
    </location>
</feature>
<dbReference type="AlphaFoldDB" id="A3I1N7"/>
<dbReference type="PANTHER" id="PTHR37464:SF1">
    <property type="entry name" value="BLL2463 PROTEIN"/>
    <property type="match status" value="1"/>
</dbReference>
<dbReference type="PANTHER" id="PTHR37464">
    <property type="entry name" value="BLL2463 PROTEIN"/>
    <property type="match status" value="1"/>
</dbReference>
<organism evidence="3 4">
    <name type="scientific">Algoriphagus machipongonensis</name>
    <dbReference type="NCBI Taxonomy" id="388413"/>
    <lineage>
        <taxon>Bacteria</taxon>
        <taxon>Pseudomonadati</taxon>
        <taxon>Bacteroidota</taxon>
        <taxon>Cytophagia</taxon>
        <taxon>Cytophagales</taxon>
        <taxon>Cyclobacteriaceae</taxon>
        <taxon>Algoriphagus</taxon>
    </lineage>
</organism>
<dbReference type="InterPro" id="IPR024163">
    <property type="entry name" value="Aerotolerance_reg_N"/>
</dbReference>
<dbReference type="HOGENOM" id="CLU_058601_0_0_10"/>
<dbReference type="OrthoDB" id="890881at2"/>
<dbReference type="NCBIfam" id="TIGR02226">
    <property type="entry name" value="two_anch"/>
    <property type="match status" value="1"/>
</dbReference>
<accession>A3I1N7</accession>
<feature type="transmembrane region" description="Helical" evidence="1">
    <location>
        <begin position="56"/>
        <end position="78"/>
    </location>
</feature>
<proteinExistence type="predicted"/>
<keyword evidence="1" id="KW-0812">Transmembrane</keyword>
<dbReference type="Pfam" id="PF07584">
    <property type="entry name" value="BatA"/>
    <property type="match status" value="1"/>
</dbReference>
<feature type="transmembrane region" description="Helical" evidence="1">
    <location>
        <begin position="7"/>
        <end position="24"/>
    </location>
</feature>
<dbReference type="GO" id="GO:0008237">
    <property type="term" value="F:metallopeptidase activity"/>
    <property type="evidence" value="ECO:0007669"/>
    <property type="project" value="InterPro"/>
</dbReference>
<reference evidence="3 4" key="1">
    <citation type="journal article" date="2011" name="J. Bacteriol.">
        <title>Complete genome sequence of Algoriphagus sp. PR1, bacterial prey of a colony-forming choanoflagellate.</title>
        <authorList>
            <person name="Alegado R.A."/>
            <person name="Ferriera S."/>
            <person name="Nusbaum C."/>
            <person name="Young S.K."/>
            <person name="Zeng Q."/>
            <person name="Imamovic A."/>
            <person name="Fairclough S.R."/>
            <person name="King N."/>
        </authorList>
    </citation>
    <scope>NUCLEOTIDE SEQUENCE [LARGE SCALE GENOMIC DNA]</scope>
    <source>
        <strain evidence="3 4">PR1</strain>
    </source>
</reference>
<keyword evidence="4" id="KW-1185">Reference proteome</keyword>
<evidence type="ECO:0000313" key="3">
    <source>
        <dbReference type="EMBL" id="EAZ79703.1"/>
    </source>
</evidence>
<dbReference type="EMBL" id="AAXU02000001">
    <property type="protein sequence ID" value="EAZ79703.1"/>
    <property type="molecule type" value="Genomic_DNA"/>
</dbReference>
<dbReference type="Proteomes" id="UP000003919">
    <property type="component" value="Unassembled WGS sequence"/>
</dbReference>
<evidence type="ECO:0000313" key="4">
    <source>
        <dbReference type="Proteomes" id="UP000003919"/>
    </source>
</evidence>
<sequence>MEFLQPILLWGLLGLSIPVAIHLWNGKKGSQISWAAMAWLVEKENQSSKSIRLDQLFLLFLRLLMLVLLVLMLAKLIWKDWPMKQDYQTIHLVAPEKQIFEEFRFELEEAQKFGENVYWLLPGKQELTEDPIDSDVSFLNIQKALNEIEGPIEVLHIYLPNSQNYVSDQKIVSPVEPIIHLGASSNKSSKEFLVSLDSGYVLKKSENGRLAAFASEEIKDEKSISAKSSLLTHFIDLKESDQQAIKAALASISEVMKITIVEVANADSANLIFSNALIKENDPDKLAFVLNQQEFEQVNQVKVIPENLNFENSEQVKKGQLPEYFMREIAMFFGFEPNDAKISLAQLEQHFIVNPKKGDGEKSQLVILLMGLFLLTFSVERYWSNKKGL</sequence>
<feature type="domain" description="Aerotolerance regulator N-terminal" evidence="2">
    <location>
        <begin position="1"/>
        <end position="75"/>
    </location>
</feature>
<dbReference type="Gene3D" id="3.40.390.10">
    <property type="entry name" value="Collagenase (Catalytic Domain)"/>
    <property type="match status" value="1"/>
</dbReference>
<dbReference type="InterPro" id="IPR024079">
    <property type="entry name" value="MetalloPept_cat_dom_sf"/>
</dbReference>
<keyword evidence="1" id="KW-0472">Membrane</keyword>
<dbReference type="RefSeq" id="WP_008199905.1">
    <property type="nucleotide sequence ID" value="NZ_CM001023.1"/>
</dbReference>
<dbReference type="eggNOG" id="COG2304">
    <property type="taxonomic scope" value="Bacteria"/>
</dbReference>
<name>A3I1N7_9BACT</name>
<keyword evidence="1" id="KW-1133">Transmembrane helix</keyword>
<dbReference type="InterPro" id="IPR011933">
    <property type="entry name" value="Double_TM_dom"/>
</dbReference>
<comment type="caution">
    <text evidence="3">The sequence shown here is derived from an EMBL/GenBank/DDBJ whole genome shotgun (WGS) entry which is preliminary data.</text>
</comment>